<sequence>MANLAHHMLAQAIATTESFVLLHSILMSIKQLLALIGGLVILAGALYAVCQFFRGIWKGNQPYLIVFDAIRLDLARSIILGLEFIIAADVIETTTTPDYYELGILGVLVVIRTFLNYSLNKDISSLMAREAKELDR</sequence>
<dbReference type="PANTHER" id="PTHR38468">
    <property type="entry name" value="SLL0939 PROTEIN"/>
    <property type="match status" value="1"/>
</dbReference>
<keyword evidence="1" id="KW-0812">Transmembrane</keyword>
<dbReference type="RefSeq" id="WP_079992794.1">
    <property type="nucleotide sequence ID" value="NZ_LN879502.1"/>
</dbReference>
<feature type="transmembrane region" description="Helical" evidence="1">
    <location>
        <begin position="32"/>
        <end position="53"/>
    </location>
</feature>
<dbReference type="PATRIC" id="fig|389348.3.peg.817"/>
<dbReference type="InterPro" id="IPR012427">
    <property type="entry name" value="DUF1622"/>
</dbReference>
<dbReference type="KEGG" id="pnl:PNK_0748"/>
<proteinExistence type="predicted"/>
<keyword evidence="1" id="KW-0472">Membrane</keyword>
<organism evidence="2 3">
    <name type="scientific">Candidatus Protochlamydia naegleriophila</name>
    <dbReference type="NCBI Taxonomy" id="389348"/>
    <lineage>
        <taxon>Bacteria</taxon>
        <taxon>Pseudomonadati</taxon>
        <taxon>Chlamydiota</taxon>
        <taxon>Chlamydiia</taxon>
        <taxon>Parachlamydiales</taxon>
        <taxon>Parachlamydiaceae</taxon>
        <taxon>Candidatus Protochlamydia</taxon>
    </lineage>
</organism>
<dbReference type="STRING" id="389348.PNK_0748"/>
<dbReference type="EMBL" id="LN879502">
    <property type="protein sequence ID" value="CUI16374.1"/>
    <property type="molecule type" value="Genomic_DNA"/>
</dbReference>
<evidence type="ECO:0000313" key="3">
    <source>
        <dbReference type="Proteomes" id="UP000069902"/>
    </source>
</evidence>
<dbReference type="Proteomes" id="UP000069902">
    <property type="component" value="Chromosome cPNK"/>
</dbReference>
<dbReference type="AlphaFoldDB" id="A0A0U5JF45"/>
<dbReference type="Pfam" id="PF07784">
    <property type="entry name" value="DUF1622"/>
    <property type="match status" value="1"/>
</dbReference>
<keyword evidence="3" id="KW-1185">Reference proteome</keyword>
<evidence type="ECO:0000256" key="1">
    <source>
        <dbReference type="SAM" id="Phobius"/>
    </source>
</evidence>
<accession>A0A0U5JF45</accession>
<reference evidence="3" key="1">
    <citation type="submission" date="2015-09" db="EMBL/GenBank/DDBJ databases">
        <authorList>
            <person name="Bertelli C."/>
        </authorList>
    </citation>
    <scope>NUCLEOTIDE SEQUENCE [LARGE SCALE GENOMIC DNA]</scope>
    <source>
        <strain evidence="3">KNic</strain>
    </source>
</reference>
<gene>
    <name evidence="2" type="ORF">PNK_0748</name>
</gene>
<name>A0A0U5JF45_9BACT</name>
<dbReference type="PANTHER" id="PTHR38468:SF1">
    <property type="entry name" value="SLL0939 PROTEIN"/>
    <property type="match status" value="1"/>
</dbReference>
<keyword evidence="1" id="KW-1133">Transmembrane helix</keyword>
<protein>
    <submittedName>
        <fullName evidence="2">Conserved putative membrane protein</fullName>
    </submittedName>
</protein>
<dbReference type="InParanoid" id="A0A0U5JF45"/>
<evidence type="ECO:0000313" key="2">
    <source>
        <dbReference type="EMBL" id="CUI16374.1"/>
    </source>
</evidence>